<dbReference type="InterPro" id="IPR014729">
    <property type="entry name" value="Rossmann-like_a/b/a_fold"/>
</dbReference>
<evidence type="ECO:0000259" key="2">
    <source>
        <dbReference type="Pfam" id="PF00582"/>
    </source>
</evidence>
<evidence type="ECO:0000256" key="1">
    <source>
        <dbReference type="ARBA" id="ARBA00008791"/>
    </source>
</evidence>
<dbReference type="PANTHER" id="PTHR46268">
    <property type="entry name" value="STRESS RESPONSE PROTEIN NHAX"/>
    <property type="match status" value="1"/>
</dbReference>
<dbReference type="Gene3D" id="3.40.50.620">
    <property type="entry name" value="HUPs"/>
    <property type="match status" value="2"/>
</dbReference>
<dbReference type="CDD" id="cd00293">
    <property type="entry name" value="USP-like"/>
    <property type="match status" value="1"/>
</dbReference>
<name>A0A2U0I433_9FLAO</name>
<comment type="caution">
    <text evidence="3">The sequence shown here is derived from an EMBL/GenBank/DDBJ whole genome shotgun (WGS) entry which is preliminary data.</text>
</comment>
<dbReference type="Pfam" id="PF00582">
    <property type="entry name" value="Usp"/>
    <property type="match status" value="1"/>
</dbReference>
<dbReference type="InterPro" id="IPR006016">
    <property type="entry name" value="UspA"/>
</dbReference>
<protein>
    <submittedName>
        <fullName evidence="3">Universal stress protein</fullName>
    </submittedName>
</protein>
<dbReference type="PANTHER" id="PTHR46268:SF6">
    <property type="entry name" value="UNIVERSAL STRESS PROTEIN UP12"/>
    <property type="match status" value="1"/>
</dbReference>
<dbReference type="AlphaFoldDB" id="A0A2U0I433"/>
<dbReference type="EMBL" id="QEHR01000003">
    <property type="protein sequence ID" value="PVW15873.1"/>
    <property type="molecule type" value="Genomic_DNA"/>
</dbReference>
<proteinExistence type="inferred from homology"/>
<evidence type="ECO:0000313" key="4">
    <source>
        <dbReference type="Proteomes" id="UP000245962"/>
    </source>
</evidence>
<dbReference type="OrthoDB" id="9788959at2"/>
<sequence length="282" mass="32810">MKKKVLIPVDFSKNAWNAITYAMNLFKGEHCEFYILNTFYLGGFSNENLLIAKPSDSAYEAIKKTSEEKMDKLKTQIEFRDDSPGHRFHFHCEFGPLTDVIKRFIRKKDIEFMVMGTRGETDSKDLIFGSNTINMMENIQACPVLAVPGNVAFKEPNEIVFPTNFKTYYKRRELYYLIDIAKLTHAPIRILHIQQKDKLSEKQKDNKALLEDIFENVEFSHHTMEKMDVKKGLHKFVESRNSDMIAFINRKHTFFGSIFSNPMVRELGVYATVPVLAMRDIL</sequence>
<gene>
    <name evidence="3" type="ORF">DDV96_06300</name>
</gene>
<dbReference type="RefSeq" id="WP_116693896.1">
    <property type="nucleotide sequence ID" value="NZ_QEHR01000003.1"/>
</dbReference>
<dbReference type="SUPFAM" id="SSF52402">
    <property type="entry name" value="Adenine nucleotide alpha hydrolases-like"/>
    <property type="match status" value="2"/>
</dbReference>
<evidence type="ECO:0000313" key="3">
    <source>
        <dbReference type="EMBL" id="PVW15873.1"/>
    </source>
</evidence>
<dbReference type="Proteomes" id="UP000245962">
    <property type="component" value="Unassembled WGS sequence"/>
</dbReference>
<organism evidence="3 4">
    <name type="scientific">Marixanthomonas spongiae</name>
    <dbReference type="NCBI Taxonomy" id="2174845"/>
    <lineage>
        <taxon>Bacteria</taxon>
        <taxon>Pseudomonadati</taxon>
        <taxon>Bacteroidota</taxon>
        <taxon>Flavobacteriia</taxon>
        <taxon>Flavobacteriales</taxon>
        <taxon>Flavobacteriaceae</taxon>
        <taxon>Marixanthomonas</taxon>
    </lineage>
</organism>
<feature type="domain" description="UspA" evidence="2">
    <location>
        <begin position="2"/>
        <end position="148"/>
    </location>
</feature>
<reference evidence="3 4" key="1">
    <citation type="submission" date="2018-04" db="EMBL/GenBank/DDBJ databases">
        <title>Marixanthomonas spongiae HN-E44 sp. nov., isolated from a marine sponge.</title>
        <authorList>
            <person name="Luo L."/>
            <person name="Zhuang L."/>
        </authorList>
    </citation>
    <scope>NUCLEOTIDE SEQUENCE [LARGE SCALE GENOMIC DNA]</scope>
    <source>
        <strain evidence="3 4">HN-E44</strain>
    </source>
</reference>
<keyword evidence="4" id="KW-1185">Reference proteome</keyword>
<accession>A0A2U0I433</accession>
<comment type="similarity">
    <text evidence="1">Belongs to the universal stress protein A family.</text>
</comment>